<evidence type="ECO:0000313" key="1">
    <source>
        <dbReference type="EMBL" id="KAF9517772.1"/>
    </source>
</evidence>
<dbReference type="OrthoDB" id="1935484at2759"/>
<accession>A0A9P6B5H0</accession>
<name>A0A9P6B5H0_9AGAM</name>
<comment type="caution">
    <text evidence="1">The sequence shown here is derived from an EMBL/GenBank/DDBJ whole genome shotgun (WGS) entry which is preliminary data.</text>
</comment>
<keyword evidence="2" id="KW-1185">Reference proteome</keyword>
<proteinExistence type="predicted"/>
<reference evidence="1" key="1">
    <citation type="journal article" date="2020" name="Nat. Commun.">
        <title>Large-scale genome sequencing of mycorrhizal fungi provides insights into the early evolution of symbiotic traits.</title>
        <authorList>
            <person name="Miyauchi S."/>
            <person name="Kiss E."/>
            <person name="Kuo A."/>
            <person name="Drula E."/>
            <person name="Kohler A."/>
            <person name="Sanchez-Garcia M."/>
            <person name="Morin E."/>
            <person name="Andreopoulos B."/>
            <person name="Barry K.W."/>
            <person name="Bonito G."/>
            <person name="Buee M."/>
            <person name="Carver A."/>
            <person name="Chen C."/>
            <person name="Cichocki N."/>
            <person name="Clum A."/>
            <person name="Culley D."/>
            <person name="Crous P.W."/>
            <person name="Fauchery L."/>
            <person name="Girlanda M."/>
            <person name="Hayes R.D."/>
            <person name="Keri Z."/>
            <person name="LaButti K."/>
            <person name="Lipzen A."/>
            <person name="Lombard V."/>
            <person name="Magnuson J."/>
            <person name="Maillard F."/>
            <person name="Murat C."/>
            <person name="Nolan M."/>
            <person name="Ohm R.A."/>
            <person name="Pangilinan J."/>
            <person name="Pereira M.F."/>
            <person name="Perotto S."/>
            <person name="Peter M."/>
            <person name="Pfister S."/>
            <person name="Riley R."/>
            <person name="Sitrit Y."/>
            <person name="Stielow J.B."/>
            <person name="Szollosi G."/>
            <person name="Zifcakova L."/>
            <person name="Stursova M."/>
            <person name="Spatafora J.W."/>
            <person name="Tedersoo L."/>
            <person name="Vaario L.M."/>
            <person name="Yamada A."/>
            <person name="Yan M."/>
            <person name="Wang P."/>
            <person name="Xu J."/>
            <person name="Bruns T."/>
            <person name="Baldrian P."/>
            <person name="Vilgalys R."/>
            <person name="Dunand C."/>
            <person name="Henrissat B."/>
            <person name="Grigoriev I.V."/>
            <person name="Hibbett D."/>
            <person name="Nagy L.G."/>
            <person name="Martin F.M."/>
        </authorList>
    </citation>
    <scope>NUCLEOTIDE SEQUENCE</scope>
    <source>
        <strain evidence="1">UP504</strain>
    </source>
</reference>
<dbReference type="AlphaFoldDB" id="A0A9P6B5H0"/>
<gene>
    <name evidence="1" type="ORF">BS47DRAFT_441197</name>
</gene>
<dbReference type="EMBL" id="MU128929">
    <property type="protein sequence ID" value="KAF9517772.1"/>
    <property type="molecule type" value="Genomic_DNA"/>
</dbReference>
<organism evidence="1 2">
    <name type="scientific">Hydnum rufescens UP504</name>
    <dbReference type="NCBI Taxonomy" id="1448309"/>
    <lineage>
        <taxon>Eukaryota</taxon>
        <taxon>Fungi</taxon>
        <taxon>Dikarya</taxon>
        <taxon>Basidiomycota</taxon>
        <taxon>Agaricomycotina</taxon>
        <taxon>Agaricomycetes</taxon>
        <taxon>Cantharellales</taxon>
        <taxon>Hydnaceae</taxon>
        <taxon>Hydnum</taxon>
    </lineage>
</organism>
<evidence type="ECO:0000313" key="2">
    <source>
        <dbReference type="Proteomes" id="UP000886523"/>
    </source>
</evidence>
<protein>
    <submittedName>
        <fullName evidence="1">Uncharacterized protein</fullName>
    </submittedName>
</protein>
<sequence length="117" mass="13229">MSVVSRKEVGLVGSRKDIVDWDAIVSRPPVYDDDNLAFHYAPSLHGVDPLAVWTFREEKTVVWKTDLRVMLWMIASSASNLESVLTITYRFLALDLDRGNISQAIQPPSQRFKAHDG</sequence>
<dbReference type="Proteomes" id="UP000886523">
    <property type="component" value="Unassembled WGS sequence"/>
</dbReference>